<dbReference type="InterPro" id="IPR000944">
    <property type="entry name" value="Tscrpt_reg_Rrf2"/>
</dbReference>
<dbReference type="SUPFAM" id="SSF46785">
    <property type="entry name" value="Winged helix' DNA-binding domain"/>
    <property type="match status" value="1"/>
</dbReference>
<dbReference type="InterPro" id="IPR014290">
    <property type="entry name" value="SUF_FeS_clus_asmbl_reg"/>
</dbReference>
<keyword evidence="2" id="KW-1185">Reference proteome</keyword>
<evidence type="ECO:0000313" key="1">
    <source>
        <dbReference type="EMBL" id="MBB5423210.1"/>
    </source>
</evidence>
<protein>
    <submittedName>
        <fullName evidence="1">FeS assembly SUF system regulator</fullName>
    </submittedName>
</protein>
<proteinExistence type="predicted"/>
<dbReference type="PROSITE" id="PS01332">
    <property type="entry name" value="HTH_RRF2_1"/>
    <property type="match status" value="1"/>
</dbReference>
<dbReference type="Proteomes" id="UP000592780">
    <property type="component" value="Unassembled WGS sequence"/>
</dbReference>
<dbReference type="GO" id="GO:0005829">
    <property type="term" value="C:cytosol"/>
    <property type="evidence" value="ECO:0007669"/>
    <property type="project" value="TreeGrafter"/>
</dbReference>
<dbReference type="InterPro" id="IPR030489">
    <property type="entry name" value="TR_Rrf2-type_CS"/>
</dbReference>
<dbReference type="Gene3D" id="1.10.10.10">
    <property type="entry name" value="Winged helix-like DNA-binding domain superfamily/Winged helix DNA-binding domain"/>
    <property type="match status" value="1"/>
</dbReference>
<evidence type="ECO:0000313" key="2">
    <source>
        <dbReference type="Proteomes" id="UP000592780"/>
    </source>
</evidence>
<dbReference type="InterPro" id="IPR036388">
    <property type="entry name" value="WH-like_DNA-bd_sf"/>
</dbReference>
<dbReference type="EMBL" id="JACHDD010000002">
    <property type="protein sequence ID" value="MBB5423210.1"/>
    <property type="molecule type" value="Genomic_DNA"/>
</dbReference>
<dbReference type="InterPro" id="IPR036390">
    <property type="entry name" value="WH_DNA-bd_sf"/>
</dbReference>
<dbReference type="PROSITE" id="PS51197">
    <property type="entry name" value="HTH_RRF2_2"/>
    <property type="match status" value="1"/>
</dbReference>
<gene>
    <name evidence="1" type="ORF">HDG40_001352</name>
</gene>
<dbReference type="NCBIfam" id="TIGR02944">
    <property type="entry name" value="suf_reg_Xantho"/>
    <property type="match status" value="1"/>
</dbReference>
<accession>A0A7W8Q4L9</accession>
<dbReference type="PANTHER" id="PTHR33221:SF2">
    <property type="entry name" value="TRANSCRIPTIONAL REGULATOR"/>
    <property type="match status" value="1"/>
</dbReference>
<comment type="caution">
    <text evidence="1">The sequence shown here is derived from an EMBL/GenBank/DDBJ whole genome shotgun (WGS) entry which is preliminary data.</text>
</comment>
<dbReference type="AlphaFoldDB" id="A0A7W8Q4L9"/>
<reference evidence="1 2" key="1">
    <citation type="submission" date="2020-08" db="EMBL/GenBank/DDBJ databases">
        <title>Genomic Encyclopedia of Type Strains, Phase IV (KMG-V): Genome sequencing to study the core and pangenomes of soil and plant-associated prokaryotes.</title>
        <authorList>
            <person name="Whitman W."/>
        </authorList>
    </citation>
    <scope>NUCLEOTIDE SEQUENCE [LARGE SCALE GENOMIC DNA]</scope>
    <source>
        <strain evidence="1 2">JPY158</strain>
    </source>
</reference>
<name>A0A7W8Q4L9_PARAM</name>
<dbReference type="Pfam" id="PF02082">
    <property type="entry name" value="Rrf2"/>
    <property type="match status" value="1"/>
</dbReference>
<dbReference type="PANTHER" id="PTHR33221">
    <property type="entry name" value="WINGED HELIX-TURN-HELIX TRANSCRIPTIONAL REGULATOR, RRF2 FAMILY"/>
    <property type="match status" value="1"/>
</dbReference>
<organism evidence="1 2">
    <name type="scientific">Paraburkholderia atlantica</name>
    <dbReference type="NCBI Taxonomy" id="2654982"/>
    <lineage>
        <taxon>Bacteria</taxon>
        <taxon>Pseudomonadati</taxon>
        <taxon>Pseudomonadota</taxon>
        <taxon>Betaproteobacteria</taxon>
        <taxon>Burkholderiales</taxon>
        <taxon>Burkholderiaceae</taxon>
        <taxon>Paraburkholderia</taxon>
    </lineage>
</organism>
<sequence>MRFDVIRTKWVLIKREDVPMLRMSKLADYGTVIMTAMARDPDAVHSASSIAAATGVAMPTVSKVLKVLTRGGVVESLRGTNGGYLLPRPPGRITLAEVIAAVDGPIGMTECSTTPGLCIQEAVCAVRANWQKVNRLIYEALQQVTLADMAGPTLRVVDISAIRARSIPNHRAGATPARKSIDGGHA</sequence>
<dbReference type="GO" id="GO:0003700">
    <property type="term" value="F:DNA-binding transcription factor activity"/>
    <property type="evidence" value="ECO:0007669"/>
    <property type="project" value="TreeGrafter"/>
</dbReference>
<dbReference type="NCBIfam" id="TIGR00738">
    <property type="entry name" value="rrf2_super"/>
    <property type="match status" value="1"/>
</dbReference>